<proteinExistence type="predicted"/>
<dbReference type="EMBL" id="GBXM01103489">
    <property type="protein sequence ID" value="JAH05088.1"/>
    <property type="molecule type" value="Transcribed_RNA"/>
</dbReference>
<reference evidence="1" key="1">
    <citation type="submission" date="2014-11" db="EMBL/GenBank/DDBJ databases">
        <authorList>
            <person name="Amaro Gonzalez C."/>
        </authorList>
    </citation>
    <scope>NUCLEOTIDE SEQUENCE</scope>
</reference>
<name>A0A0E9PML1_ANGAN</name>
<accession>A0A0E9PML1</accession>
<sequence>MLSRKLAKGQIRALVALFCSSSVRTCSTFPVVLCKYN</sequence>
<organism evidence="1">
    <name type="scientific">Anguilla anguilla</name>
    <name type="common">European freshwater eel</name>
    <name type="synonym">Muraena anguilla</name>
    <dbReference type="NCBI Taxonomy" id="7936"/>
    <lineage>
        <taxon>Eukaryota</taxon>
        <taxon>Metazoa</taxon>
        <taxon>Chordata</taxon>
        <taxon>Craniata</taxon>
        <taxon>Vertebrata</taxon>
        <taxon>Euteleostomi</taxon>
        <taxon>Actinopterygii</taxon>
        <taxon>Neopterygii</taxon>
        <taxon>Teleostei</taxon>
        <taxon>Anguilliformes</taxon>
        <taxon>Anguillidae</taxon>
        <taxon>Anguilla</taxon>
    </lineage>
</organism>
<dbReference type="AlphaFoldDB" id="A0A0E9PML1"/>
<evidence type="ECO:0000313" key="1">
    <source>
        <dbReference type="EMBL" id="JAH05088.1"/>
    </source>
</evidence>
<reference evidence="1" key="2">
    <citation type="journal article" date="2015" name="Fish Shellfish Immunol.">
        <title>Early steps in the European eel (Anguilla anguilla)-Vibrio vulnificus interaction in the gills: Role of the RtxA13 toxin.</title>
        <authorList>
            <person name="Callol A."/>
            <person name="Pajuelo D."/>
            <person name="Ebbesson L."/>
            <person name="Teles M."/>
            <person name="MacKenzie S."/>
            <person name="Amaro C."/>
        </authorList>
    </citation>
    <scope>NUCLEOTIDE SEQUENCE</scope>
</reference>
<protein>
    <submittedName>
        <fullName evidence="1">Uncharacterized protein</fullName>
    </submittedName>
</protein>